<protein>
    <submittedName>
        <fullName evidence="4">(California timema) hypothetical protein</fullName>
    </submittedName>
</protein>
<dbReference type="PANTHER" id="PTHR24036:SF5">
    <property type="entry name" value="THROMBOMODULIN"/>
    <property type="match status" value="1"/>
</dbReference>
<reference evidence="4" key="1">
    <citation type="submission" date="2020-11" db="EMBL/GenBank/DDBJ databases">
        <authorList>
            <person name="Tran Van P."/>
        </authorList>
    </citation>
    <scope>NUCLEOTIDE SEQUENCE</scope>
</reference>
<keyword evidence="2" id="KW-0812">Transmembrane</keyword>
<sequence length="533" mass="59283">MVPPPWWRGHSGLMGKDSKRAFDLSCLERTSQWWPGQLYWELRLSFTNFRPSMVGGDVVVAFYDSEKGTFQAEDYYMSATAQCDGKNGVCPDERIGGRNDVTLVSGERKDGVTTIVYRRPLQTNEPINDRGIPVDGDVSVIAAIGPLNSRKEANAHAISDKTTDDIRIDFSSRDDHACTISLFDLPEETGLQPWPPAIITGENLFSVRIGPTGGKRGYTPLTAHRSILRRAVLTSYPPTQHDIPRRAVLISCPPAHHGIKRRTVPTSYPPAHHVHHGIKRRTVPTSYPPAHYVTAFVDPYVPNASGQPSWGIAWYINDMLIPEIYVERGQTYSFVVEGGNDRTNPARYHPFYITDSKEGGFGQKSEADQKKQRVFGGVSYDAEGYPYPTAGKTTPSSPKQDLNLDLPVLGSVAQHETSALANYAYKAAGRYCEWTHKTIDKSAETQTFDSYLQTLRLVCDDGEPAYLNWTVVPETPEILYYQCYSHNNLGWKIHVVDAGYRSQRNGNTASLTHISPVLTLGVLSITLAIVFTS</sequence>
<keyword evidence="1" id="KW-0677">Repeat</keyword>
<evidence type="ECO:0000256" key="2">
    <source>
        <dbReference type="SAM" id="Phobius"/>
    </source>
</evidence>
<proteinExistence type="predicted"/>
<name>A0A7R9J8V8_TIMCA</name>
<dbReference type="SMART" id="SM00664">
    <property type="entry name" value="DoH"/>
    <property type="match status" value="1"/>
</dbReference>
<organism evidence="4">
    <name type="scientific">Timema californicum</name>
    <name type="common">California timema</name>
    <name type="synonym">Walking stick</name>
    <dbReference type="NCBI Taxonomy" id="61474"/>
    <lineage>
        <taxon>Eukaryota</taxon>
        <taxon>Metazoa</taxon>
        <taxon>Ecdysozoa</taxon>
        <taxon>Arthropoda</taxon>
        <taxon>Hexapoda</taxon>
        <taxon>Insecta</taxon>
        <taxon>Pterygota</taxon>
        <taxon>Neoptera</taxon>
        <taxon>Polyneoptera</taxon>
        <taxon>Phasmatodea</taxon>
        <taxon>Timematodea</taxon>
        <taxon>Timematoidea</taxon>
        <taxon>Timematidae</taxon>
        <taxon>Timema</taxon>
    </lineage>
</organism>
<feature type="transmembrane region" description="Helical" evidence="2">
    <location>
        <begin position="511"/>
        <end position="531"/>
    </location>
</feature>
<evidence type="ECO:0000313" key="4">
    <source>
        <dbReference type="EMBL" id="CAD7574875.1"/>
    </source>
</evidence>
<dbReference type="InterPro" id="IPR005018">
    <property type="entry name" value="DOMON_domain"/>
</dbReference>
<keyword evidence="2" id="KW-1133">Transmembrane helix</keyword>
<dbReference type="EMBL" id="OE182707">
    <property type="protein sequence ID" value="CAD7574875.1"/>
    <property type="molecule type" value="Genomic_DNA"/>
</dbReference>
<dbReference type="InterPro" id="IPR052126">
    <property type="entry name" value="Spindle_Org/Thrombomodulin"/>
</dbReference>
<dbReference type="Pfam" id="PF03351">
    <property type="entry name" value="DOMON"/>
    <property type="match status" value="1"/>
</dbReference>
<dbReference type="InterPro" id="IPR045266">
    <property type="entry name" value="DOH_DOMON"/>
</dbReference>
<accession>A0A7R9J8V8</accession>
<evidence type="ECO:0000256" key="1">
    <source>
        <dbReference type="ARBA" id="ARBA00022737"/>
    </source>
</evidence>
<keyword evidence="2" id="KW-0472">Membrane</keyword>
<feature type="domain" description="DOMON" evidence="3">
    <location>
        <begin position="1"/>
        <end position="145"/>
    </location>
</feature>
<dbReference type="CDD" id="cd09631">
    <property type="entry name" value="DOMON_DOH"/>
    <property type="match status" value="1"/>
</dbReference>
<gene>
    <name evidence="4" type="ORF">TCMB3V08_LOCUS7479</name>
</gene>
<dbReference type="PANTHER" id="PTHR24036">
    <property type="entry name" value="SKELETOR-RELATED"/>
    <property type="match status" value="1"/>
</dbReference>
<evidence type="ECO:0000259" key="3">
    <source>
        <dbReference type="PROSITE" id="PS50836"/>
    </source>
</evidence>
<dbReference type="PROSITE" id="PS50836">
    <property type="entry name" value="DOMON"/>
    <property type="match status" value="1"/>
</dbReference>
<dbReference type="AlphaFoldDB" id="A0A7R9J8V8"/>